<keyword evidence="2" id="KW-1185">Reference proteome</keyword>
<comment type="caution">
    <text evidence="1">The sequence shown here is derived from an EMBL/GenBank/DDBJ whole genome shotgun (WGS) entry which is preliminary data.</text>
</comment>
<proteinExistence type="predicted"/>
<dbReference type="EMBL" id="JBHSDL010000005">
    <property type="protein sequence ID" value="MFC4373376.1"/>
    <property type="molecule type" value="Genomic_DNA"/>
</dbReference>
<dbReference type="RefSeq" id="WP_378556126.1">
    <property type="nucleotide sequence ID" value="NZ_JBHSDL010000005.1"/>
</dbReference>
<evidence type="ECO:0000313" key="2">
    <source>
        <dbReference type="Proteomes" id="UP001595844"/>
    </source>
</evidence>
<sequence length="129" mass="13787">MAAPKKTPAVIEPAPVSRWAKMLADAENAREKTEPYMFDGTTPHTPVYEPVTSEQVLAFAELIDKRGSVDPANLPRLIRAVLGDAFDAIWAVVGRADANVILPLLEDINSHFHSLPTEAGDLPGGASAS</sequence>
<evidence type="ECO:0000313" key="1">
    <source>
        <dbReference type="EMBL" id="MFC4373376.1"/>
    </source>
</evidence>
<evidence type="ECO:0008006" key="3">
    <source>
        <dbReference type="Google" id="ProtNLM"/>
    </source>
</evidence>
<dbReference type="Proteomes" id="UP001595844">
    <property type="component" value="Unassembled WGS sequence"/>
</dbReference>
<name>A0ABV8VDR6_9NOCA</name>
<protein>
    <recommendedName>
        <fullName evidence="3">Tail assembly chaperone</fullName>
    </recommendedName>
</protein>
<gene>
    <name evidence="1" type="ORF">ACFO5K_04630</name>
</gene>
<organism evidence="1 2">
    <name type="scientific">Nocardia halotolerans</name>
    <dbReference type="NCBI Taxonomy" id="1755878"/>
    <lineage>
        <taxon>Bacteria</taxon>
        <taxon>Bacillati</taxon>
        <taxon>Actinomycetota</taxon>
        <taxon>Actinomycetes</taxon>
        <taxon>Mycobacteriales</taxon>
        <taxon>Nocardiaceae</taxon>
        <taxon>Nocardia</taxon>
    </lineage>
</organism>
<reference evidence="2" key="1">
    <citation type="journal article" date="2019" name="Int. J. Syst. Evol. Microbiol.">
        <title>The Global Catalogue of Microorganisms (GCM) 10K type strain sequencing project: providing services to taxonomists for standard genome sequencing and annotation.</title>
        <authorList>
            <consortium name="The Broad Institute Genomics Platform"/>
            <consortium name="The Broad Institute Genome Sequencing Center for Infectious Disease"/>
            <person name="Wu L."/>
            <person name="Ma J."/>
        </authorList>
    </citation>
    <scope>NUCLEOTIDE SEQUENCE [LARGE SCALE GENOMIC DNA]</scope>
    <source>
        <strain evidence="2">IBRC-M 10490</strain>
    </source>
</reference>
<accession>A0ABV8VDR6</accession>